<evidence type="ECO:0000313" key="6">
    <source>
        <dbReference type="EMBL" id="CAF0939569.1"/>
    </source>
</evidence>
<protein>
    <recommendedName>
        <fullName evidence="8">T-complex protein 1 subunit beta</fullName>
    </recommendedName>
</protein>
<feature type="non-terminal residue" evidence="6">
    <location>
        <position position="155"/>
    </location>
</feature>
<evidence type="ECO:0000256" key="1">
    <source>
        <dbReference type="ARBA" id="ARBA00008020"/>
    </source>
</evidence>
<proteinExistence type="inferred from homology"/>
<evidence type="ECO:0000256" key="2">
    <source>
        <dbReference type="ARBA" id="ARBA00022741"/>
    </source>
</evidence>
<dbReference type="GO" id="GO:0005524">
    <property type="term" value="F:ATP binding"/>
    <property type="evidence" value="ECO:0007669"/>
    <property type="project" value="UniProtKB-KW"/>
</dbReference>
<comment type="similarity">
    <text evidence="1 5">Belongs to the TCP-1 chaperonin family.</text>
</comment>
<dbReference type="PROSITE" id="PS00751">
    <property type="entry name" value="TCP1_2"/>
    <property type="match status" value="1"/>
</dbReference>
<gene>
    <name evidence="6" type="ORF">PYM288_LOCUS11511</name>
</gene>
<dbReference type="PROSITE" id="PS00995">
    <property type="entry name" value="TCP1_3"/>
    <property type="match status" value="1"/>
</dbReference>
<evidence type="ECO:0000256" key="5">
    <source>
        <dbReference type="RuleBase" id="RU004187"/>
    </source>
</evidence>
<dbReference type="Pfam" id="PF00118">
    <property type="entry name" value="Cpn60_TCP1"/>
    <property type="match status" value="1"/>
</dbReference>
<evidence type="ECO:0000256" key="4">
    <source>
        <dbReference type="ARBA" id="ARBA00023186"/>
    </source>
</evidence>
<keyword evidence="4 5" id="KW-0143">Chaperone</keyword>
<dbReference type="PRINTS" id="PR00304">
    <property type="entry name" value="TCOMPLEXTCP1"/>
</dbReference>
<dbReference type="GO" id="GO:0016887">
    <property type="term" value="F:ATP hydrolysis activity"/>
    <property type="evidence" value="ECO:0007669"/>
    <property type="project" value="InterPro"/>
</dbReference>
<feature type="non-terminal residue" evidence="6">
    <location>
        <position position="1"/>
    </location>
</feature>
<dbReference type="InterPro" id="IPR002194">
    <property type="entry name" value="Chaperonin_TCP-1_CS"/>
</dbReference>
<dbReference type="InterPro" id="IPR027413">
    <property type="entry name" value="GROEL-like_equatorial_sf"/>
</dbReference>
<evidence type="ECO:0008006" key="8">
    <source>
        <dbReference type="Google" id="ProtNLM"/>
    </source>
</evidence>
<dbReference type="EMBL" id="CAJNOH010000196">
    <property type="protein sequence ID" value="CAF0939569.1"/>
    <property type="molecule type" value="Genomic_DNA"/>
</dbReference>
<name>A0A814C7Z0_9BILA</name>
<dbReference type="InterPro" id="IPR017998">
    <property type="entry name" value="Chaperone_TCP-1"/>
</dbReference>
<organism evidence="6 7">
    <name type="scientific">Rotaria sordida</name>
    <dbReference type="NCBI Taxonomy" id="392033"/>
    <lineage>
        <taxon>Eukaryota</taxon>
        <taxon>Metazoa</taxon>
        <taxon>Spiralia</taxon>
        <taxon>Gnathifera</taxon>
        <taxon>Rotifera</taxon>
        <taxon>Eurotatoria</taxon>
        <taxon>Bdelloidea</taxon>
        <taxon>Philodinida</taxon>
        <taxon>Philodinidae</taxon>
        <taxon>Rotaria</taxon>
    </lineage>
</organism>
<dbReference type="PANTHER" id="PTHR11353">
    <property type="entry name" value="CHAPERONIN"/>
    <property type="match status" value="1"/>
</dbReference>
<accession>A0A814C7Z0</accession>
<reference evidence="6" key="1">
    <citation type="submission" date="2021-02" db="EMBL/GenBank/DDBJ databases">
        <authorList>
            <person name="Nowell W R."/>
        </authorList>
    </citation>
    <scope>NUCLEOTIDE SEQUENCE</scope>
</reference>
<comment type="caution">
    <text evidence="6">The sequence shown here is derived from an EMBL/GenBank/DDBJ whole genome shotgun (WGS) entry which is preliminary data.</text>
</comment>
<keyword evidence="2 5" id="KW-0547">Nucleotide-binding</keyword>
<dbReference type="PROSITE" id="PS00750">
    <property type="entry name" value="TCP1_1"/>
    <property type="match status" value="1"/>
</dbReference>
<dbReference type="AlphaFoldDB" id="A0A814C7Z0"/>
<dbReference type="Gene3D" id="1.10.560.10">
    <property type="entry name" value="GroEL-like equatorial domain"/>
    <property type="match status" value="1"/>
</dbReference>
<sequence>MRGDLNAALNPIPLYKQGVEEEKSELARLSSFAGAMAVGDLIKTTLGPKGMDKILQCRMSGGPDAGKLLVTNDGATILSKIGIDNPVAKVLVDISKVQDDEVGDGTTSVVVLASELLRETENLLAQKIHPQTIIAGWRKASNEAVRVLEGIAKNN</sequence>
<keyword evidence="3 5" id="KW-0067">ATP-binding</keyword>
<dbReference type="GO" id="GO:0051082">
    <property type="term" value="F:unfolded protein binding"/>
    <property type="evidence" value="ECO:0007669"/>
    <property type="project" value="InterPro"/>
</dbReference>
<dbReference type="InterPro" id="IPR002423">
    <property type="entry name" value="Cpn60/GroEL/TCP-1"/>
</dbReference>
<evidence type="ECO:0000313" key="7">
    <source>
        <dbReference type="Proteomes" id="UP000663854"/>
    </source>
</evidence>
<dbReference type="SUPFAM" id="SSF48592">
    <property type="entry name" value="GroEL equatorial domain-like"/>
    <property type="match status" value="1"/>
</dbReference>
<dbReference type="Proteomes" id="UP000663854">
    <property type="component" value="Unassembled WGS sequence"/>
</dbReference>
<dbReference type="GO" id="GO:0140662">
    <property type="term" value="F:ATP-dependent protein folding chaperone"/>
    <property type="evidence" value="ECO:0007669"/>
    <property type="project" value="InterPro"/>
</dbReference>
<evidence type="ECO:0000256" key="3">
    <source>
        <dbReference type="ARBA" id="ARBA00022840"/>
    </source>
</evidence>